<dbReference type="InterPro" id="IPR036390">
    <property type="entry name" value="WH_DNA-bd_sf"/>
</dbReference>
<feature type="transmembrane region" description="Helical" evidence="16">
    <location>
        <begin position="177"/>
        <end position="195"/>
    </location>
</feature>
<dbReference type="STRING" id="402385.SAMN05421848_1238"/>
<organism evidence="18 19">
    <name type="scientific">Kushneria avicenniae</name>
    <dbReference type="NCBI Taxonomy" id="402385"/>
    <lineage>
        <taxon>Bacteria</taxon>
        <taxon>Pseudomonadati</taxon>
        <taxon>Pseudomonadota</taxon>
        <taxon>Gammaproteobacteria</taxon>
        <taxon>Oceanospirillales</taxon>
        <taxon>Halomonadaceae</taxon>
        <taxon>Kushneria</taxon>
    </lineage>
</organism>
<feature type="compositionally biased region" description="Low complexity" evidence="15">
    <location>
        <begin position="644"/>
        <end position="657"/>
    </location>
</feature>
<feature type="region of interest" description="Disordered" evidence="15">
    <location>
        <begin position="1"/>
        <end position="44"/>
    </location>
</feature>
<keyword evidence="4" id="KW-1003">Cell membrane</keyword>
<keyword evidence="10 16" id="KW-1133">Transmembrane helix</keyword>
<dbReference type="InterPro" id="IPR041027">
    <property type="entry name" value="FtsK_alpha"/>
</dbReference>
<evidence type="ECO:0000256" key="15">
    <source>
        <dbReference type="SAM" id="MobiDB-lite"/>
    </source>
</evidence>
<keyword evidence="6 16" id="KW-0812">Transmembrane</keyword>
<protein>
    <recommendedName>
        <fullName evidence="3">DNA translocase FtsK</fullName>
    </recommendedName>
</protein>
<sequence>MSASKSRQSQSQARRSKSGASPRKTRQSATAQRSRQRVTKARDNARHFSARLQGAAKEGVAIVMLALCAFLLLALFSYMPADPSWSHSGPDQQVTNWMGPVGAWLSDVLYSLFGASALWAPGMLGLGAWRLMRTKEAHVVWDPVALAVRGGGLLLVMLATCNVGALHFQDASSDLPYGSGGIIGEGVSAALASLVGRHGTTLLSLAAFLCGMPLLTGMSWFSIIDEAGNGIWRGVRWCARRLGMAGAQIGSAGTKLRERRREMAQERREAYLAAQAEDEFDFGHDDDDVDTGMRADVDDARPRRERSGLLSRFMPGRRDDAHDDEDFFEDEAAPETSAHQSRHRGPDDIPAPVSSMHTGDDDIPWEQPYESPSARETARKDRAPAQPAPAVDEPRAPADTPESASSEAPLTPSSKASDVSLRTDSAVASASAFDAAAPSPTPSADERDSFGTPPVEEPLVRPVEEDEAASNAVEDDAGDNVRAADVPAPEQAPQQPMETPRPAASPSHDVTRRRIPEVIPEPRLAEDDDDSSDIPAAPAFEPAEREPQRVSADSAFKHDAPVPPRPAEPTPKDMTLEDVTSAGEHTTSPVDDLQDQKNEGPVLSWEDDEPELSTPLSAREEIEPSAGASAASTLTFEDDDDQHTASTAPAAFEAAPSPSSPQAPTPSVPEEPVAVPFDERATDTSESVAPPAPRPAPESDVDDSSPTLWTVQQMQTQRPAHDSDDEPLGELPSLSLLTPPSSHEPTYTEEQLQEMAELLEVRLREYGVKAEVVDTWPGPVITRFEIKPAPGVKVSKISNLAKDLARSLMVKSVRVVEIIPGRPTVGIEIPNPNRAMIRLREVFDSDVYQDAGSPVTVALGQDIGGNPVVANLNKMPHLLVAGTTGSGKSVGVNAMLISMLLKATPDEVRMIMVDPKMLELSVYDGIPHLLAPVVTDMKEAANALRWCVAEMERRYKLMAAMGVRNLAGFNARIDEATAAGAQIADPLWEPQPWEMHEQPPVLEKLPYIVVVIDEFADMFMIVGKKVEELIARIAQKARAAGIHLILATQRPSVDVVTGLIKANIPTRMAFQVSSRIDSRTILDQGGAEHLLGHGDMLYLPAGAGIPMRVHGAFVDDDEVHRVVDDWKRRGEPEYIDEILSGGVSADALAGLEAEGEGNDDPEQDALYDEAVAYVTESRRASISSVQRRFKIGYNRAARLVEAMEMAGVVSSMGSNGAREVLASPPAH</sequence>
<evidence type="ECO:0000256" key="9">
    <source>
        <dbReference type="ARBA" id="ARBA00022840"/>
    </source>
</evidence>
<evidence type="ECO:0000256" key="2">
    <source>
        <dbReference type="ARBA" id="ARBA00006474"/>
    </source>
</evidence>
<accession>A0A1I1IQY7</accession>
<dbReference type="OrthoDB" id="9807790at2"/>
<dbReference type="Gene3D" id="1.10.10.10">
    <property type="entry name" value="Winged helix-like DNA-binding domain superfamily/Winged helix DNA-binding domain"/>
    <property type="match status" value="1"/>
</dbReference>
<dbReference type="Pfam" id="PF13491">
    <property type="entry name" value="FtsK_4TM"/>
    <property type="match status" value="1"/>
</dbReference>
<dbReference type="GO" id="GO:0005886">
    <property type="term" value="C:plasma membrane"/>
    <property type="evidence" value="ECO:0007669"/>
    <property type="project" value="UniProtKB-SubCell"/>
</dbReference>
<evidence type="ECO:0000256" key="7">
    <source>
        <dbReference type="ARBA" id="ARBA00022741"/>
    </source>
</evidence>
<name>A0A1I1IQY7_9GAMM</name>
<evidence type="ECO:0000256" key="14">
    <source>
        <dbReference type="PROSITE-ProRule" id="PRU00289"/>
    </source>
</evidence>
<dbReference type="Gene3D" id="3.30.980.40">
    <property type="match status" value="1"/>
</dbReference>
<feature type="transmembrane region" description="Helical" evidence="16">
    <location>
        <begin position="108"/>
        <end position="132"/>
    </location>
</feature>
<evidence type="ECO:0000256" key="11">
    <source>
        <dbReference type="ARBA" id="ARBA00023125"/>
    </source>
</evidence>
<feature type="compositionally biased region" description="Low complexity" evidence="15">
    <location>
        <begin position="424"/>
        <end position="438"/>
    </location>
</feature>
<evidence type="ECO:0000256" key="10">
    <source>
        <dbReference type="ARBA" id="ARBA00022989"/>
    </source>
</evidence>
<feature type="compositionally biased region" description="Basic and acidic residues" evidence="15">
    <location>
        <begin position="291"/>
        <end position="307"/>
    </location>
</feature>
<dbReference type="InterPro" id="IPR025199">
    <property type="entry name" value="FtsK_4TM"/>
</dbReference>
<comment type="similarity">
    <text evidence="2">Belongs to the FtsK/SpoIIIE/SftA family.</text>
</comment>
<feature type="compositionally biased region" description="Acidic residues" evidence="15">
    <location>
        <begin position="322"/>
        <end position="333"/>
    </location>
</feature>
<dbReference type="Gene3D" id="3.40.50.300">
    <property type="entry name" value="P-loop containing nucleotide triphosphate hydrolases"/>
    <property type="match status" value="1"/>
</dbReference>
<dbReference type="Proteomes" id="UP000199046">
    <property type="component" value="Unassembled WGS sequence"/>
</dbReference>
<feature type="binding site" evidence="14">
    <location>
        <begin position="882"/>
        <end position="889"/>
    </location>
    <ligand>
        <name>ATP</name>
        <dbReference type="ChEBI" id="CHEBI:30616"/>
    </ligand>
</feature>
<evidence type="ECO:0000313" key="19">
    <source>
        <dbReference type="Proteomes" id="UP000199046"/>
    </source>
</evidence>
<dbReference type="SUPFAM" id="SSF52540">
    <property type="entry name" value="P-loop containing nucleoside triphosphate hydrolases"/>
    <property type="match status" value="1"/>
</dbReference>
<keyword evidence="7 14" id="KW-0547">Nucleotide-binding</keyword>
<keyword evidence="9 14" id="KW-0067">ATP-binding</keyword>
<gene>
    <name evidence="18" type="ORF">SAMN05421848_1238</name>
</gene>
<dbReference type="Pfam" id="PF17854">
    <property type="entry name" value="FtsK_alpha"/>
    <property type="match status" value="1"/>
</dbReference>
<keyword evidence="11" id="KW-0238">DNA-binding</keyword>
<feature type="compositionally biased region" description="Low complexity" evidence="15">
    <location>
        <begin position="729"/>
        <end position="748"/>
    </location>
</feature>
<dbReference type="PROSITE" id="PS50901">
    <property type="entry name" value="FTSK"/>
    <property type="match status" value="1"/>
</dbReference>
<dbReference type="Pfam" id="PF09397">
    <property type="entry name" value="FtsK_gamma"/>
    <property type="match status" value="1"/>
</dbReference>
<dbReference type="InterPro" id="IPR050206">
    <property type="entry name" value="FtsK/SpoIIIE/SftA"/>
</dbReference>
<evidence type="ECO:0000256" key="1">
    <source>
        <dbReference type="ARBA" id="ARBA00004651"/>
    </source>
</evidence>
<feature type="domain" description="FtsK" evidence="17">
    <location>
        <begin position="865"/>
        <end position="1079"/>
    </location>
</feature>
<keyword evidence="19" id="KW-1185">Reference proteome</keyword>
<feature type="compositionally biased region" description="Polar residues" evidence="15">
    <location>
        <begin position="704"/>
        <end position="718"/>
    </location>
</feature>
<feature type="region of interest" description="Disordered" evidence="15">
    <location>
        <begin position="274"/>
        <end position="748"/>
    </location>
</feature>
<evidence type="ECO:0000313" key="18">
    <source>
        <dbReference type="EMBL" id="SFC35650.1"/>
    </source>
</evidence>
<evidence type="ECO:0000256" key="5">
    <source>
        <dbReference type="ARBA" id="ARBA00022618"/>
    </source>
</evidence>
<dbReference type="InterPro" id="IPR002543">
    <property type="entry name" value="FtsK_dom"/>
</dbReference>
<feature type="compositionally biased region" description="Acidic residues" evidence="15">
    <location>
        <begin position="464"/>
        <end position="478"/>
    </location>
</feature>
<dbReference type="InterPro" id="IPR027417">
    <property type="entry name" value="P-loop_NTPase"/>
</dbReference>
<reference evidence="19" key="1">
    <citation type="submission" date="2016-10" db="EMBL/GenBank/DDBJ databases">
        <authorList>
            <person name="Varghese N."/>
            <person name="Submissions S."/>
        </authorList>
    </citation>
    <scope>NUCLEOTIDE SEQUENCE [LARGE SCALE GENOMIC DNA]</scope>
    <source>
        <strain evidence="19">DSM 23439</strain>
    </source>
</reference>
<keyword evidence="8" id="KW-0159">Chromosome partition</keyword>
<comment type="subcellular location">
    <subcellularLocation>
        <location evidence="1">Cell membrane</location>
        <topology evidence="1">Multi-pass membrane protein</topology>
    </subcellularLocation>
</comment>
<evidence type="ECO:0000256" key="16">
    <source>
        <dbReference type="SAM" id="Phobius"/>
    </source>
</evidence>
<dbReference type="PANTHER" id="PTHR22683">
    <property type="entry name" value="SPORULATION PROTEIN RELATED"/>
    <property type="match status" value="1"/>
</dbReference>
<dbReference type="GO" id="GO:0005524">
    <property type="term" value="F:ATP binding"/>
    <property type="evidence" value="ECO:0007669"/>
    <property type="project" value="UniProtKB-UniRule"/>
</dbReference>
<feature type="transmembrane region" description="Helical" evidence="16">
    <location>
        <begin position="202"/>
        <end position="223"/>
    </location>
</feature>
<feature type="transmembrane region" description="Helical" evidence="16">
    <location>
        <begin position="144"/>
        <end position="165"/>
    </location>
</feature>
<feature type="compositionally biased region" description="Pro residues" evidence="15">
    <location>
        <begin position="658"/>
        <end position="669"/>
    </location>
</feature>
<dbReference type="FunFam" id="3.40.50.300:FF:000209">
    <property type="entry name" value="Cell division protein FtsK"/>
    <property type="match status" value="1"/>
</dbReference>
<feature type="compositionally biased region" description="Low complexity" evidence="15">
    <location>
        <begin position="483"/>
        <end position="496"/>
    </location>
</feature>
<keyword evidence="5" id="KW-0132">Cell division</keyword>
<dbReference type="PANTHER" id="PTHR22683:SF41">
    <property type="entry name" value="DNA TRANSLOCASE FTSK"/>
    <property type="match status" value="1"/>
</dbReference>
<dbReference type="CDD" id="cd01127">
    <property type="entry name" value="TrwB_TraG_TraD_VirD4"/>
    <property type="match status" value="1"/>
</dbReference>
<evidence type="ECO:0000256" key="12">
    <source>
        <dbReference type="ARBA" id="ARBA00023136"/>
    </source>
</evidence>
<keyword evidence="12 16" id="KW-0472">Membrane</keyword>
<dbReference type="EMBL" id="FOLY01000002">
    <property type="protein sequence ID" value="SFC35650.1"/>
    <property type="molecule type" value="Genomic_DNA"/>
</dbReference>
<evidence type="ECO:0000259" key="17">
    <source>
        <dbReference type="PROSITE" id="PS50901"/>
    </source>
</evidence>
<dbReference type="InterPro" id="IPR018541">
    <property type="entry name" value="Ftsk_gamma"/>
</dbReference>
<dbReference type="GO" id="GO:0007059">
    <property type="term" value="P:chromosome segregation"/>
    <property type="evidence" value="ECO:0007669"/>
    <property type="project" value="UniProtKB-KW"/>
</dbReference>
<dbReference type="SMART" id="SM00843">
    <property type="entry name" value="Ftsk_gamma"/>
    <property type="match status" value="1"/>
</dbReference>
<feature type="compositionally biased region" description="Acidic residues" evidence="15">
    <location>
        <begin position="276"/>
        <end position="290"/>
    </location>
</feature>
<feature type="transmembrane region" description="Helical" evidence="16">
    <location>
        <begin position="59"/>
        <end position="79"/>
    </location>
</feature>
<dbReference type="SUPFAM" id="SSF46785">
    <property type="entry name" value="Winged helix' DNA-binding domain"/>
    <property type="match status" value="1"/>
</dbReference>
<keyword evidence="13" id="KW-0131">Cell cycle</keyword>
<dbReference type="InterPro" id="IPR036388">
    <property type="entry name" value="WH-like_DNA-bd_sf"/>
</dbReference>
<proteinExistence type="inferred from homology"/>
<evidence type="ECO:0000256" key="6">
    <source>
        <dbReference type="ARBA" id="ARBA00022692"/>
    </source>
</evidence>
<evidence type="ECO:0000256" key="8">
    <source>
        <dbReference type="ARBA" id="ARBA00022829"/>
    </source>
</evidence>
<dbReference type="GO" id="GO:0051301">
    <property type="term" value="P:cell division"/>
    <property type="evidence" value="ECO:0007669"/>
    <property type="project" value="UniProtKB-KW"/>
</dbReference>
<dbReference type="Pfam" id="PF01580">
    <property type="entry name" value="FtsK_SpoIIIE"/>
    <property type="match status" value="1"/>
</dbReference>
<evidence type="ECO:0000256" key="4">
    <source>
        <dbReference type="ARBA" id="ARBA00022475"/>
    </source>
</evidence>
<dbReference type="GO" id="GO:0003677">
    <property type="term" value="F:DNA binding"/>
    <property type="evidence" value="ECO:0007669"/>
    <property type="project" value="UniProtKB-KW"/>
</dbReference>
<dbReference type="AlphaFoldDB" id="A0A1I1IQY7"/>
<feature type="compositionally biased region" description="Polar residues" evidence="15">
    <location>
        <begin position="402"/>
        <end position="423"/>
    </location>
</feature>
<feature type="compositionally biased region" description="Low complexity" evidence="15">
    <location>
        <begin position="1"/>
        <end position="33"/>
    </location>
</feature>
<evidence type="ECO:0000256" key="13">
    <source>
        <dbReference type="ARBA" id="ARBA00023306"/>
    </source>
</evidence>
<dbReference type="RefSeq" id="WP_090131792.1">
    <property type="nucleotide sequence ID" value="NZ_FOLY01000002.1"/>
</dbReference>
<evidence type="ECO:0000256" key="3">
    <source>
        <dbReference type="ARBA" id="ARBA00020887"/>
    </source>
</evidence>